<evidence type="ECO:0000313" key="2">
    <source>
        <dbReference type="Proteomes" id="UP000807306"/>
    </source>
</evidence>
<dbReference type="AlphaFoldDB" id="A0A9P6JHP2"/>
<evidence type="ECO:0000313" key="1">
    <source>
        <dbReference type="EMBL" id="KAF9521597.1"/>
    </source>
</evidence>
<keyword evidence="2" id="KW-1185">Reference proteome</keyword>
<comment type="caution">
    <text evidence="1">The sequence shown here is derived from an EMBL/GenBank/DDBJ whole genome shotgun (WGS) entry which is preliminary data.</text>
</comment>
<dbReference type="Proteomes" id="UP000807306">
    <property type="component" value="Unassembled WGS sequence"/>
</dbReference>
<name>A0A9P6JHP2_9AGAR</name>
<accession>A0A9P6JHP2</accession>
<proteinExistence type="predicted"/>
<reference evidence="1" key="1">
    <citation type="submission" date="2020-11" db="EMBL/GenBank/DDBJ databases">
        <authorList>
            <consortium name="DOE Joint Genome Institute"/>
            <person name="Ahrendt S."/>
            <person name="Riley R."/>
            <person name="Andreopoulos W."/>
            <person name="Labutti K."/>
            <person name="Pangilinan J."/>
            <person name="Ruiz-Duenas F.J."/>
            <person name="Barrasa J.M."/>
            <person name="Sanchez-Garcia M."/>
            <person name="Camarero S."/>
            <person name="Miyauchi S."/>
            <person name="Serrano A."/>
            <person name="Linde D."/>
            <person name="Babiker R."/>
            <person name="Drula E."/>
            <person name="Ayuso-Fernandez I."/>
            <person name="Pacheco R."/>
            <person name="Padilla G."/>
            <person name="Ferreira P."/>
            <person name="Barriuso J."/>
            <person name="Kellner H."/>
            <person name="Castanera R."/>
            <person name="Alfaro M."/>
            <person name="Ramirez L."/>
            <person name="Pisabarro A.G."/>
            <person name="Kuo A."/>
            <person name="Tritt A."/>
            <person name="Lipzen A."/>
            <person name="He G."/>
            <person name="Yan M."/>
            <person name="Ng V."/>
            <person name="Cullen D."/>
            <person name="Martin F."/>
            <person name="Rosso M.-N."/>
            <person name="Henrissat B."/>
            <person name="Hibbett D."/>
            <person name="Martinez A.T."/>
            <person name="Grigoriev I.V."/>
        </authorList>
    </citation>
    <scope>NUCLEOTIDE SEQUENCE</scope>
    <source>
        <strain evidence="1">CBS 506.95</strain>
    </source>
</reference>
<protein>
    <submittedName>
        <fullName evidence="1">Uncharacterized protein</fullName>
    </submittedName>
</protein>
<organism evidence="1 2">
    <name type="scientific">Crepidotus variabilis</name>
    <dbReference type="NCBI Taxonomy" id="179855"/>
    <lineage>
        <taxon>Eukaryota</taxon>
        <taxon>Fungi</taxon>
        <taxon>Dikarya</taxon>
        <taxon>Basidiomycota</taxon>
        <taxon>Agaricomycotina</taxon>
        <taxon>Agaricomycetes</taxon>
        <taxon>Agaricomycetidae</taxon>
        <taxon>Agaricales</taxon>
        <taxon>Agaricineae</taxon>
        <taxon>Crepidotaceae</taxon>
        <taxon>Crepidotus</taxon>
    </lineage>
</organism>
<dbReference type="OrthoDB" id="3261136at2759"/>
<sequence length="156" mass="18010">MTLPKNIPTLEASNTKNLTRVDNIFARLRPNCTNHFPVMTVIEAGIGSSKESKRRNFRATDWQEFGKVLKRRLEDLPKPKEFVRGEEAAADKARKKLERAVLDTIGDCVPVTKPVPFEKRWWNKMLRCMQQHMFRLGCKANLQTTALNDPIHKAYC</sequence>
<dbReference type="EMBL" id="MU158018">
    <property type="protein sequence ID" value="KAF9521597.1"/>
    <property type="molecule type" value="Genomic_DNA"/>
</dbReference>
<gene>
    <name evidence="1" type="ORF">CPB83DRAFT_778474</name>
</gene>